<evidence type="ECO:0000313" key="2">
    <source>
        <dbReference type="EMBL" id="CAH0375685.1"/>
    </source>
</evidence>
<dbReference type="EMBL" id="CAKKNE010000005">
    <property type="protein sequence ID" value="CAH0375685.1"/>
    <property type="molecule type" value="Genomic_DNA"/>
</dbReference>
<dbReference type="Proteomes" id="UP000789595">
    <property type="component" value="Unassembled WGS sequence"/>
</dbReference>
<protein>
    <submittedName>
        <fullName evidence="2">Uncharacterized protein</fullName>
    </submittedName>
</protein>
<sequence>VAAAAAHRCAPLDSSEAAPAAAAPQTMFRQRSSGEIPMHHYGGRPARASFRTPRLPSCATGGSWAWLVISLAVIVWGIRFLSQPTDLRHLKCPRDREDLCELVVLTEDEDRVVHTFPGKDLLRAEAIRVRRGRAVNPKNMRRKQVRKLGYSFQLVVRLDDDGREARHVMSYGSVGRSDSKSRVSEIQEYVTNSDVSGLDVYESSGVSAVGILLVIYGAFSLIFCLILGQFSEPPPPRKRR</sequence>
<feature type="transmembrane region" description="Helical" evidence="1">
    <location>
        <begin position="63"/>
        <end position="81"/>
    </location>
</feature>
<organism evidence="2 3">
    <name type="scientific">Pelagomonas calceolata</name>
    <dbReference type="NCBI Taxonomy" id="35677"/>
    <lineage>
        <taxon>Eukaryota</taxon>
        <taxon>Sar</taxon>
        <taxon>Stramenopiles</taxon>
        <taxon>Ochrophyta</taxon>
        <taxon>Pelagophyceae</taxon>
        <taxon>Pelagomonadales</taxon>
        <taxon>Pelagomonadaceae</taxon>
        <taxon>Pelagomonas</taxon>
    </lineage>
</organism>
<accession>A0A8J2X258</accession>
<feature type="transmembrane region" description="Helical" evidence="1">
    <location>
        <begin position="206"/>
        <end position="230"/>
    </location>
</feature>
<gene>
    <name evidence="2" type="ORF">PECAL_5P02220</name>
</gene>
<dbReference type="AlphaFoldDB" id="A0A8J2X258"/>
<comment type="caution">
    <text evidence="2">The sequence shown here is derived from an EMBL/GenBank/DDBJ whole genome shotgun (WGS) entry which is preliminary data.</text>
</comment>
<keyword evidence="3" id="KW-1185">Reference proteome</keyword>
<evidence type="ECO:0000256" key="1">
    <source>
        <dbReference type="SAM" id="Phobius"/>
    </source>
</evidence>
<proteinExistence type="predicted"/>
<keyword evidence="1" id="KW-0812">Transmembrane</keyword>
<name>A0A8J2X258_9STRA</name>
<feature type="non-terminal residue" evidence="2">
    <location>
        <position position="1"/>
    </location>
</feature>
<keyword evidence="1" id="KW-1133">Transmembrane helix</keyword>
<evidence type="ECO:0000313" key="3">
    <source>
        <dbReference type="Proteomes" id="UP000789595"/>
    </source>
</evidence>
<dbReference type="OrthoDB" id="204019at2759"/>
<keyword evidence="1" id="KW-0472">Membrane</keyword>
<reference evidence="2" key="1">
    <citation type="submission" date="2021-11" db="EMBL/GenBank/DDBJ databases">
        <authorList>
            <consortium name="Genoscope - CEA"/>
            <person name="William W."/>
        </authorList>
    </citation>
    <scope>NUCLEOTIDE SEQUENCE</scope>
</reference>